<comment type="caution">
    <text evidence="1">The sequence shown here is derived from an EMBL/GenBank/DDBJ whole genome shotgun (WGS) entry which is preliminary data.</text>
</comment>
<reference evidence="1 2" key="1">
    <citation type="journal article" date="2019" name="Int. J. Syst. Evol. Microbiol.">
        <title>The Global Catalogue of Microorganisms (GCM) 10K type strain sequencing project: providing services to taxonomists for standard genome sequencing and annotation.</title>
        <authorList>
            <consortium name="The Broad Institute Genomics Platform"/>
            <consortium name="The Broad Institute Genome Sequencing Center for Infectious Disease"/>
            <person name="Wu L."/>
            <person name="Ma J."/>
        </authorList>
    </citation>
    <scope>NUCLEOTIDE SEQUENCE [LARGE SCALE GENOMIC DNA]</scope>
    <source>
        <strain evidence="1 2">JCM 16013</strain>
    </source>
</reference>
<name>A0ABN2T6U1_9ACTN</name>
<organism evidence="1 2">
    <name type="scientific">Catenulispora subtropica</name>
    <dbReference type="NCBI Taxonomy" id="450798"/>
    <lineage>
        <taxon>Bacteria</taxon>
        <taxon>Bacillati</taxon>
        <taxon>Actinomycetota</taxon>
        <taxon>Actinomycetes</taxon>
        <taxon>Catenulisporales</taxon>
        <taxon>Catenulisporaceae</taxon>
        <taxon>Catenulispora</taxon>
    </lineage>
</organism>
<dbReference type="RefSeq" id="WP_344662095.1">
    <property type="nucleotide sequence ID" value="NZ_BAAAQM010000066.1"/>
</dbReference>
<evidence type="ECO:0000313" key="1">
    <source>
        <dbReference type="EMBL" id="GAA1999729.1"/>
    </source>
</evidence>
<dbReference type="EMBL" id="BAAAQM010000066">
    <property type="protein sequence ID" value="GAA1999729.1"/>
    <property type="molecule type" value="Genomic_DNA"/>
</dbReference>
<accession>A0ABN2T6U1</accession>
<sequence>MGIADKIFGSARDRFGKEVAARVLALDTVARTEYDAEKFQVLVFRTPDDDSPAVINLDRTFQETERAPASARKAAVGRLVDAAALPPTPDTWERAQPMVRPVLRPPVHDPKIGIVSRPALRYLAEMLVLDSPSAMKYVGPDDLATWGVGAEEAFDAAHRNLARSVTHTLDAARLRAGSPAATRLDDSGDHYITSLPLVDGWLATLQRIAEARPLAFPTSNSVLLLAYETADPDEIAIRVQTAEREWTESARPICPAPITVGDDGTVTLYEPPPDHPAHAAVKHATILLAMSSYGPQTEYLRDAAGAEDPFPAALKGFRSPTGEEFTGTTWTDGIESMLPQADLVFFPKEGEQMVQIPWAVVAEEAGLTPAEGFHPARYHVGSWPAAEVMERMKARASAALV</sequence>
<dbReference type="Proteomes" id="UP001499854">
    <property type="component" value="Unassembled WGS sequence"/>
</dbReference>
<keyword evidence="2" id="KW-1185">Reference proteome</keyword>
<protein>
    <submittedName>
        <fullName evidence="1">Uncharacterized protein</fullName>
    </submittedName>
</protein>
<evidence type="ECO:0000313" key="2">
    <source>
        <dbReference type="Proteomes" id="UP001499854"/>
    </source>
</evidence>
<proteinExistence type="predicted"/>
<gene>
    <name evidence="1" type="ORF">GCM10009838_76510</name>
</gene>